<evidence type="ECO:0000313" key="3">
    <source>
        <dbReference type="Proteomes" id="UP001266305"/>
    </source>
</evidence>
<sequence>MNRRSTGLGATGGEVKTGARTPAAARAAVELWSCLPGRQWTDGHSELLVTSRPEAACRPAPGASAAFQSERARPEFRSAAGRTRLPPGWDLLGVRPAPRVG</sequence>
<evidence type="ECO:0000256" key="1">
    <source>
        <dbReference type="SAM" id="MobiDB-lite"/>
    </source>
</evidence>
<feature type="region of interest" description="Disordered" evidence="1">
    <location>
        <begin position="1"/>
        <end position="21"/>
    </location>
</feature>
<feature type="compositionally biased region" description="Low complexity" evidence="1">
    <location>
        <begin position="57"/>
        <end position="66"/>
    </location>
</feature>
<accession>A0ABQ9VCE6</accession>
<dbReference type="Proteomes" id="UP001266305">
    <property type="component" value="Unassembled WGS sequence"/>
</dbReference>
<protein>
    <submittedName>
        <fullName evidence="2">Uncharacterized protein</fullName>
    </submittedName>
</protein>
<organism evidence="2 3">
    <name type="scientific">Saguinus oedipus</name>
    <name type="common">Cotton-top tamarin</name>
    <name type="synonym">Oedipomidas oedipus</name>
    <dbReference type="NCBI Taxonomy" id="9490"/>
    <lineage>
        <taxon>Eukaryota</taxon>
        <taxon>Metazoa</taxon>
        <taxon>Chordata</taxon>
        <taxon>Craniata</taxon>
        <taxon>Vertebrata</taxon>
        <taxon>Euteleostomi</taxon>
        <taxon>Mammalia</taxon>
        <taxon>Eutheria</taxon>
        <taxon>Euarchontoglires</taxon>
        <taxon>Primates</taxon>
        <taxon>Haplorrhini</taxon>
        <taxon>Platyrrhini</taxon>
        <taxon>Cebidae</taxon>
        <taxon>Callitrichinae</taxon>
        <taxon>Saguinus</taxon>
    </lineage>
</organism>
<gene>
    <name evidence="2" type="ORF">P7K49_016553</name>
</gene>
<feature type="region of interest" description="Disordered" evidence="1">
    <location>
        <begin position="57"/>
        <end position="101"/>
    </location>
</feature>
<comment type="caution">
    <text evidence="2">The sequence shown here is derived from an EMBL/GenBank/DDBJ whole genome shotgun (WGS) entry which is preliminary data.</text>
</comment>
<dbReference type="EMBL" id="JASSZA010000007">
    <property type="protein sequence ID" value="KAK2107039.1"/>
    <property type="molecule type" value="Genomic_DNA"/>
</dbReference>
<proteinExistence type="predicted"/>
<reference evidence="2 3" key="1">
    <citation type="submission" date="2023-05" db="EMBL/GenBank/DDBJ databases">
        <title>B98-5 Cell Line De Novo Hybrid Assembly: An Optical Mapping Approach.</title>
        <authorList>
            <person name="Kananen K."/>
            <person name="Auerbach J.A."/>
            <person name="Kautto E."/>
            <person name="Blachly J.S."/>
        </authorList>
    </citation>
    <scope>NUCLEOTIDE SEQUENCE [LARGE SCALE GENOMIC DNA]</scope>
    <source>
        <strain evidence="2">B95-8</strain>
        <tissue evidence="2">Cell line</tissue>
    </source>
</reference>
<name>A0ABQ9VCE6_SAGOE</name>
<evidence type="ECO:0000313" key="2">
    <source>
        <dbReference type="EMBL" id="KAK2107039.1"/>
    </source>
</evidence>
<keyword evidence="3" id="KW-1185">Reference proteome</keyword>